<dbReference type="InterPro" id="IPR051680">
    <property type="entry name" value="ATP-dep_Glu-Cys_Ligase-2"/>
</dbReference>
<dbReference type="PANTHER" id="PTHR34595:SF7">
    <property type="entry name" value="SLL1039 PROTEIN"/>
    <property type="match status" value="1"/>
</dbReference>
<evidence type="ECO:0000313" key="3">
    <source>
        <dbReference type="Proteomes" id="UP001157160"/>
    </source>
</evidence>
<dbReference type="InterPro" id="IPR007296">
    <property type="entry name" value="DUF403"/>
</dbReference>
<protein>
    <recommendedName>
        <fullName evidence="1">DUF403 domain-containing protein</fullName>
    </recommendedName>
</protein>
<feature type="domain" description="DUF403" evidence="1">
    <location>
        <begin position="24"/>
        <end position="271"/>
    </location>
</feature>
<dbReference type="EMBL" id="BSUL01000001">
    <property type="protein sequence ID" value="GMA29120.1"/>
    <property type="molecule type" value="Genomic_DNA"/>
</dbReference>
<gene>
    <name evidence="2" type="ORF">GCM10025874_23730</name>
</gene>
<comment type="caution">
    <text evidence="2">The sequence shown here is derived from an EMBL/GenBank/DDBJ whole genome shotgun (WGS) entry which is preliminary data.</text>
</comment>
<name>A0AA37UMR6_9MICO</name>
<dbReference type="Proteomes" id="UP001157160">
    <property type="component" value="Unassembled WGS sequence"/>
</dbReference>
<dbReference type="AlphaFoldDB" id="A0AA37UMR6"/>
<organism evidence="2 3">
    <name type="scientific">Arenivirga flava</name>
    <dbReference type="NCBI Taxonomy" id="1930060"/>
    <lineage>
        <taxon>Bacteria</taxon>
        <taxon>Bacillati</taxon>
        <taxon>Actinomycetota</taxon>
        <taxon>Actinomycetes</taxon>
        <taxon>Micrococcales</taxon>
        <taxon>Microbacteriaceae</taxon>
        <taxon>Arenivirga</taxon>
    </lineage>
</organism>
<proteinExistence type="predicted"/>
<dbReference type="PANTHER" id="PTHR34595">
    <property type="entry name" value="BLR5612 PROTEIN"/>
    <property type="match status" value="1"/>
</dbReference>
<sequence length="306" mass="32422">MGRYDEGGDSAATTVGIPAGALVDLFAIGRCVERADATARVLDAHLQRMVDDPWLDEHAACTAALDALGIAAPPGVELARGDLMTLLAVGRAEPRSIAFAVGTAREHARHARDSVPAELWECLNTTRARMPRKVAAERAHEFLAWVRERAALAVGTVEGGASRDGSWSAFTLGRSIERAERTAGLLAARQRVEPWSTVLRSCGASEAALRTIGHAPTAQRAAALLLAEPTFPRSVLFALRRAEQCLADLGPLGDDGLAREALDRARFAVELGAGPAGDLTERMRVVRDAADTVADAVQGLRQPTSV</sequence>
<accession>A0AA37UMR6</accession>
<evidence type="ECO:0000259" key="1">
    <source>
        <dbReference type="Pfam" id="PF04168"/>
    </source>
</evidence>
<dbReference type="Pfam" id="PF04168">
    <property type="entry name" value="Alpha-E"/>
    <property type="match status" value="1"/>
</dbReference>
<dbReference type="RefSeq" id="WP_284232927.1">
    <property type="nucleotide sequence ID" value="NZ_BSUL01000001.1"/>
</dbReference>
<reference evidence="2 3" key="1">
    <citation type="journal article" date="2014" name="Int. J. Syst. Evol. Microbiol.">
        <title>Complete genome sequence of Corynebacterium casei LMG S-19264T (=DSM 44701T), isolated from a smear-ripened cheese.</title>
        <authorList>
            <consortium name="US DOE Joint Genome Institute (JGI-PGF)"/>
            <person name="Walter F."/>
            <person name="Albersmeier A."/>
            <person name="Kalinowski J."/>
            <person name="Ruckert C."/>
        </authorList>
    </citation>
    <scope>NUCLEOTIDE SEQUENCE [LARGE SCALE GENOMIC DNA]</scope>
    <source>
        <strain evidence="2 3">NBRC 112289</strain>
    </source>
</reference>
<evidence type="ECO:0000313" key="2">
    <source>
        <dbReference type="EMBL" id="GMA29120.1"/>
    </source>
</evidence>
<keyword evidence="3" id="KW-1185">Reference proteome</keyword>